<accession>A0ABQ3CB72</accession>
<reference evidence="2" key="1">
    <citation type="journal article" date="2019" name="Int. J. Syst. Evol. Microbiol.">
        <title>The Global Catalogue of Microorganisms (GCM) 10K type strain sequencing project: providing services to taxonomists for standard genome sequencing and annotation.</title>
        <authorList>
            <consortium name="The Broad Institute Genomics Platform"/>
            <consortium name="The Broad Institute Genome Sequencing Center for Infectious Disease"/>
            <person name="Wu L."/>
            <person name="Ma J."/>
        </authorList>
    </citation>
    <scope>NUCLEOTIDE SEQUENCE [LARGE SCALE GENOMIC DNA]</scope>
    <source>
        <strain evidence="2">JCM 4602</strain>
    </source>
</reference>
<name>A0ABQ3CB72_9ACTN</name>
<dbReference type="EMBL" id="BMUW01000027">
    <property type="protein sequence ID" value="GGZ82513.1"/>
    <property type="molecule type" value="Genomic_DNA"/>
</dbReference>
<sequence>MRLDDDAIVAPDGITVAEAFALSGQQTRAILDLIALHDATEVLRRCAADRKLIALHGGNMHSCPAMDDTGYLDEWTQFGYDDACPVLRHLAEGYGWTEGAL</sequence>
<evidence type="ECO:0000313" key="1">
    <source>
        <dbReference type="EMBL" id="GGZ82513.1"/>
    </source>
</evidence>
<dbReference type="Proteomes" id="UP000624183">
    <property type="component" value="Unassembled WGS sequence"/>
</dbReference>
<proteinExistence type="predicted"/>
<keyword evidence="2" id="KW-1185">Reference proteome</keyword>
<organism evidence="1 2">
    <name type="scientific">Streptomyces rubiginosohelvolus</name>
    <dbReference type="NCBI Taxonomy" id="67362"/>
    <lineage>
        <taxon>Bacteria</taxon>
        <taxon>Bacillati</taxon>
        <taxon>Actinomycetota</taxon>
        <taxon>Actinomycetes</taxon>
        <taxon>Kitasatosporales</taxon>
        <taxon>Streptomycetaceae</taxon>
        <taxon>Streptomyces</taxon>
    </lineage>
</organism>
<protein>
    <submittedName>
        <fullName evidence="1">Uncharacterized protein</fullName>
    </submittedName>
</protein>
<comment type="caution">
    <text evidence="1">The sequence shown here is derived from an EMBL/GenBank/DDBJ whole genome shotgun (WGS) entry which is preliminary data.</text>
</comment>
<gene>
    <name evidence="1" type="ORF">GCM10010328_66260</name>
</gene>
<evidence type="ECO:0000313" key="2">
    <source>
        <dbReference type="Proteomes" id="UP000624183"/>
    </source>
</evidence>